<evidence type="ECO:0000313" key="9">
    <source>
        <dbReference type="Proteomes" id="UP000054516"/>
    </source>
</evidence>
<evidence type="ECO:0000256" key="5">
    <source>
        <dbReference type="ARBA" id="ARBA00023242"/>
    </source>
</evidence>
<accession>A0A1S8A574</accession>
<keyword evidence="1" id="KW-0479">Metal-binding</keyword>
<keyword evidence="4" id="KW-0804">Transcription</keyword>
<dbReference type="STRING" id="77044.A0A1S8A574"/>
<dbReference type="PROSITE" id="PS00463">
    <property type="entry name" value="ZN2_CY6_FUNGAL_1"/>
    <property type="match status" value="1"/>
</dbReference>
<reference evidence="8" key="1">
    <citation type="submission" date="2016-03" db="EMBL/GenBank/DDBJ databases">
        <title>Draft genome sequence of Rosellinia necatrix.</title>
        <authorList>
            <person name="Kanematsu S."/>
        </authorList>
    </citation>
    <scope>NUCLEOTIDE SEQUENCE [LARGE SCALE GENOMIC DNA]</scope>
    <source>
        <strain evidence="8">W97</strain>
    </source>
</reference>
<keyword evidence="9" id="KW-1185">Reference proteome</keyword>
<dbReference type="GO" id="GO:0000981">
    <property type="term" value="F:DNA-binding transcription factor activity, RNA polymerase II-specific"/>
    <property type="evidence" value="ECO:0007669"/>
    <property type="project" value="InterPro"/>
</dbReference>
<name>A0A1S8A574_ROSNE</name>
<dbReference type="InterPro" id="IPR001138">
    <property type="entry name" value="Zn2Cys6_DnaBD"/>
</dbReference>
<dbReference type="PROSITE" id="PS50048">
    <property type="entry name" value="ZN2_CY6_FUNGAL_2"/>
    <property type="match status" value="1"/>
</dbReference>
<dbReference type="CDD" id="cd00067">
    <property type="entry name" value="GAL4"/>
    <property type="match status" value="1"/>
</dbReference>
<protein>
    <submittedName>
        <fullName evidence="8">Putative C6 finger domain</fullName>
    </submittedName>
</protein>
<keyword evidence="5" id="KW-0539">Nucleus</keyword>
<evidence type="ECO:0000256" key="1">
    <source>
        <dbReference type="ARBA" id="ARBA00022723"/>
    </source>
</evidence>
<dbReference type="InterPro" id="IPR036864">
    <property type="entry name" value="Zn2-C6_fun-type_DNA-bd_sf"/>
</dbReference>
<keyword evidence="3" id="KW-0805">Transcription regulation</keyword>
<proteinExistence type="predicted"/>
<feature type="compositionally biased region" description="Polar residues" evidence="6">
    <location>
        <begin position="49"/>
        <end position="60"/>
    </location>
</feature>
<feature type="domain" description="Zn(2)-C6 fungal-type" evidence="7">
    <location>
        <begin position="13"/>
        <end position="43"/>
    </location>
</feature>
<dbReference type="EMBL" id="DF977448">
    <property type="protein sequence ID" value="GAW25256.1"/>
    <property type="molecule type" value="Genomic_DNA"/>
</dbReference>
<evidence type="ECO:0000256" key="4">
    <source>
        <dbReference type="ARBA" id="ARBA00023163"/>
    </source>
</evidence>
<sequence length="396" mass="44243">MKPARYSISRQKACRQCSVSKAKCDRAETGCSRCVQRALHCAYPRVASSHGTARPSTYSTIEGGDVAAPSEPHSDPSRLTNGAAETPRRQDGLEIRGFVDLGLVCPINAEGIANRWLGAYIPLPGLKVKEYPPITKSFLHGMLKSYVAMTVRGRGHPPFIHASQAAAHLIRPPLSACLSLVRICEHQLPGSEPAAAEVLQREMGDLYEQCGTYDTITLLCAFQAYLMFTMVLFFRLKQIANPFLRQAMMDLQELACASAKRGLVCEAEQQRLRPKWESWIVAEANRRTLYTMYLFDGVLSAHDGLPTFVGIELKGLPAPANQALWRAPARRDWEASYNTYLADWDDGGLRIDELWRIPEDFDDAEVIKRRNRVDHWLEGIDEFGTMLYAVTSNTHG</sequence>
<dbReference type="AlphaFoldDB" id="A0A1S8A574"/>
<dbReference type="PANTHER" id="PTHR47660:SF3">
    <property type="entry name" value="FINGER DOMAIN PROTEIN, PUTATIVE (AFU_ORTHOLOGUE AFUA_4G03310)-RELATED"/>
    <property type="match status" value="1"/>
</dbReference>
<dbReference type="Proteomes" id="UP000054516">
    <property type="component" value="Unassembled WGS sequence"/>
</dbReference>
<evidence type="ECO:0000256" key="3">
    <source>
        <dbReference type="ARBA" id="ARBA00023015"/>
    </source>
</evidence>
<gene>
    <name evidence="8" type="ORF">SAMD00023353_0303670</name>
</gene>
<dbReference type="PANTHER" id="PTHR47660">
    <property type="entry name" value="TRANSCRIPTION FACTOR WITH C2H2 AND ZN(2)-CYS(6) DNA BINDING DOMAIN (EUROFUNG)-RELATED-RELATED"/>
    <property type="match status" value="1"/>
</dbReference>
<keyword evidence="2" id="KW-0862">Zinc</keyword>
<evidence type="ECO:0000259" key="7">
    <source>
        <dbReference type="PROSITE" id="PS50048"/>
    </source>
</evidence>
<evidence type="ECO:0000256" key="2">
    <source>
        <dbReference type="ARBA" id="ARBA00022833"/>
    </source>
</evidence>
<dbReference type="Pfam" id="PF00172">
    <property type="entry name" value="Zn_clus"/>
    <property type="match status" value="1"/>
</dbReference>
<evidence type="ECO:0000256" key="6">
    <source>
        <dbReference type="SAM" id="MobiDB-lite"/>
    </source>
</evidence>
<dbReference type="SUPFAM" id="SSF57701">
    <property type="entry name" value="Zn2/Cys6 DNA-binding domain"/>
    <property type="match status" value="1"/>
</dbReference>
<feature type="region of interest" description="Disordered" evidence="6">
    <location>
        <begin position="48"/>
        <end position="87"/>
    </location>
</feature>
<dbReference type="OrthoDB" id="2441642at2759"/>
<dbReference type="OMA" id="YTMYLFD"/>
<dbReference type="GO" id="GO:0008270">
    <property type="term" value="F:zinc ion binding"/>
    <property type="evidence" value="ECO:0007669"/>
    <property type="project" value="InterPro"/>
</dbReference>
<evidence type="ECO:0000313" key="8">
    <source>
        <dbReference type="EMBL" id="GAW25256.1"/>
    </source>
</evidence>
<organism evidence="8">
    <name type="scientific">Rosellinia necatrix</name>
    <name type="common">White root-rot fungus</name>
    <dbReference type="NCBI Taxonomy" id="77044"/>
    <lineage>
        <taxon>Eukaryota</taxon>
        <taxon>Fungi</taxon>
        <taxon>Dikarya</taxon>
        <taxon>Ascomycota</taxon>
        <taxon>Pezizomycotina</taxon>
        <taxon>Sordariomycetes</taxon>
        <taxon>Xylariomycetidae</taxon>
        <taxon>Xylariales</taxon>
        <taxon>Xylariaceae</taxon>
        <taxon>Rosellinia</taxon>
    </lineage>
</organism>
<dbReference type="Gene3D" id="4.10.240.10">
    <property type="entry name" value="Zn(2)-C6 fungal-type DNA-binding domain"/>
    <property type="match status" value="1"/>
</dbReference>